<sequence>MIWVFEVVVSLWFGYELVSYLARNHFDILQRFFAGIPVGIFTYSWITFAITAHSQLDFSKFFIPFVSLFFSSIGLHYLNIKNKLSSTIKLEFIHFWTLIIGGCFYVYLMYVSMLNKEVEVRGAGYGDTPFHMNIISSFACGCNNKRNGFYDVLSAFFAGERLAYPFITNFFTGVLMATGRATMRAAMFFPSALIILSFFVGQYSLSYKFTKDHFSCLIAAILFANLGGLGWIKYVSQPRRGYADWIHNWGNNQYEYWFHPLFHIIVPQRASLWSFPLCYWAILTLIQAVEAKDWRLFTLAGIFTGLSPLIQVHSFVSLAQWSIAYCIVTFPFFKYIKTPKKYLKWIKLWAIFGVVANVIAGPQFLIYFNRLSSSKNQFLQINPIWQSHGKAHYGNILGPIILWWRGLGVFWAIACFAGFSAMSLKQIQMYFPSIVVFIITNLIRYQPWELDNTKLFYAAWIPLALPVVGQFIARLARKKETVVIALFFTFASCFSAFLHSRDCLKSNPRIFQLTDVQVGLWIAENTPTKAVFLTSDWHVHPAATIAGRQLLLGYGGWVSSHGLDYWGKLDLTKKMLSNPRQLTNYYKYNVSYVISRNHEHREFEGNRDPNKFQIIFKKYGYMIYKFVA</sequence>
<comment type="caution">
    <text evidence="2">The sequence shown here is derived from an EMBL/GenBank/DDBJ whole genome shotgun (WGS) entry which is preliminary data.</text>
</comment>
<dbReference type="OrthoDB" id="10263533at2759"/>
<evidence type="ECO:0008006" key="4">
    <source>
        <dbReference type="Google" id="ProtNLM"/>
    </source>
</evidence>
<evidence type="ECO:0000256" key="1">
    <source>
        <dbReference type="SAM" id="Phobius"/>
    </source>
</evidence>
<feature type="transmembrane region" description="Helical" evidence="1">
    <location>
        <begin position="217"/>
        <end position="236"/>
    </location>
</feature>
<dbReference type="AlphaFoldDB" id="A0A1J4J6H0"/>
<keyword evidence="3" id="KW-1185">Reference proteome</keyword>
<proteinExistence type="predicted"/>
<protein>
    <recommendedName>
        <fullName evidence="4">Glycosyltransferase RgtA/B/C/D-like domain-containing protein</fullName>
    </recommendedName>
</protein>
<feature type="transmembrane region" description="Helical" evidence="1">
    <location>
        <begin position="92"/>
        <end position="110"/>
    </location>
</feature>
<feature type="transmembrane region" description="Helical" evidence="1">
    <location>
        <begin position="348"/>
        <end position="368"/>
    </location>
</feature>
<organism evidence="2 3">
    <name type="scientific">Tritrichomonas foetus</name>
    <dbReference type="NCBI Taxonomy" id="1144522"/>
    <lineage>
        <taxon>Eukaryota</taxon>
        <taxon>Metamonada</taxon>
        <taxon>Parabasalia</taxon>
        <taxon>Tritrichomonadida</taxon>
        <taxon>Tritrichomonadidae</taxon>
        <taxon>Tritrichomonas</taxon>
    </lineage>
</organism>
<dbReference type="EMBL" id="MLAK01001441">
    <property type="protein sequence ID" value="OHS93029.1"/>
    <property type="molecule type" value="Genomic_DNA"/>
</dbReference>
<feature type="transmembrane region" description="Helical" evidence="1">
    <location>
        <begin position="429"/>
        <end position="445"/>
    </location>
</feature>
<evidence type="ECO:0000313" key="3">
    <source>
        <dbReference type="Proteomes" id="UP000179807"/>
    </source>
</evidence>
<dbReference type="RefSeq" id="XP_068346166.1">
    <property type="nucleotide sequence ID" value="XM_068513332.1"/>
</dbReference>
<dbReference type="GeneID" id="94848036"/>
<feature type="transmembrane region" description="Helical" evidence="1">
    <location>
        <begin position="185"/>
        <end position="205"/>
    </location>
</feature>
<keyword evidence="1" id="KW-0812">Transmembrane</keyword>
<feature type="transmembrane region" description="Helical" evidence="1">
    <location>
        <begin position="457"/>
        <end position="475"/>
    </location>
</feature>
<feature type="transmembrane region" description="Helical" evidence="1">
    <location>
        <begin position="482"/>
        <end position="500"/>
    </location>
</feature>
<feature type="transmembrane region" description="Helical" evidence="1">
    <location>
        <begin position="61"/>
        <end position="80"/>
    </location>
</feature>
<feature type="transmembrane region" description="Helical" evidence="1">
    <location>
        <begin position="402"/>
        <end position="422"/>
    </location>
</feature>
<gene>
    <name evidence="2" type="ORF">TRFO_40655</name>
</gene>
<feature type="transmembrane region" description="Helical" evidence="1">
    <location>
        <begin position="318"/>
        <end position="336"/>
    </location>
</feature>
<reference evidence="2" key="1">
    <citation type="submission" date="2016-10" db="EMBL/GenBank/DDBJ databases">
        <authorList>
            <person name="Benchimol M."/>
            <person name="Almeida L.G."/>
            <person name="Vasconcelos A.T."/>
            <person name="Perreira-Neves A."/>
            <person name="Rosa I.A."/>
            <person name="Tasca T."/>
            <person name="Bogo M.R."/>
            <person name="de Souza W."/>
        </authorList>
    </citation>
    <scope>NUCLEOTIDE SEQUENCE [LARGE SCALE GENOMIC DNA]</scope>
    <source>
        <strain evidence="2">K</strain>
    </source>
</reference>
<keyword evidence="1" id="KW-1133">Transmembrane helix</keyword>
<dbReference type="Proteomes" id="UP000179807">
    <property type="component" value="Unassembled WGS sequence"/>
</dbReference>
<dbReference type="VEuPathDB" id="TrichDB:TRFO_40655"/>
<name>A0A1J4J6H0_9EUKA</name>
<evidence type="ECO:0000313" key="2">
    <source>
        <dbReference type="EMBL" id="OHS93029.1"/>
    </source>
</evidence>
<accession>A0A1J4J6H0</accession>
<feature type="transmembrane region" description="Helical" evidence="1">
    <location>
        <begin position="32"/>
        <end position="55"/>
    </location>
</feature>
<keyword evidence="1" id="KW-0472">Membrane</keyword>